<dbReference type="EMBL" id="LFZN01000006">
    <property type="protein sequence ID" value="KXT06483.1"/>
    <property type="molecule type" value="Genomic_DNA"/>
</dbReference>
<sequence>MNQEKTFTEQLDAGIRFLRAQTHMGNPIALQLNVDDGNEKKMAKRDDADELSIIPDLRPMSDFESPGLDHATQTPSQLLMNQMANLPRLT</sequence>
<comment type="caution">
    <text evidence="1">The sequence shown here is derived from an EMBL/GenBank/DDBJ whole genome shotgun (WGS) entry which is preliminary data.</text>
</comment>
<name>A0A139HVT0_9PEZI</name>
<protein>
    <submittedName>
        <fullName evidence="1">Uncharacterized protein</fullName>
    </submittedName>
</protein>
<organism evidence="1 2">
    <name type="scientific">Pseudocercospora eumusae</name>
    <dbReference type="NCBI Taxonomy" id="321146"/>
    <lineage>
        <taxon>Eukaryota</taxon>
        <taxon>Fungi</taxon>
        <taxon>Dikarya</taxon>
        <taxon>Ascomycota</taxon>
        <taxon>Pezizomycotina</taxon>
        <taxon>Dothideomycetes</taxon>
        <taxon>Dothideomycetidae</taxon>
        <taxon>Mycosphaerellales</taxon>
        <taxon>Mycosphaerellaceae</taxon>
        <taxon>Pseudocercospora</taxon>
    </lineage>
</organism>
<gene>
    <name evidence="1" type="ORF">AC578_6036</name>
</gene>
<proteinExistence type="predicted"/>
<evidence type="ECO:0000313" key="2">
    <source>
        <dbReference type="Proteomes" id="UP000070133"/>
    </source>
</evidence>
<dbReference type="AlphaFoldDB" id="A0A139HVT0"/>
<dbReference type="STRING" id="321146.A0A139HVT0"/>
<reference evidence="1 2" key="1">
    <citation type="submission" date="2015-07" db="EMBL/GenBank/DDBJ databases">
        <title>Comparative genomics of the Sigatoka disease complex on banana suggests a link between parallel evolutionary changes in Pseudocercospora fijiensis and Pseudocercospora eumusae and increased virulence on the banana host.</title>
        <authorList>
            <person name="Chang T.-C."/>
            <person name="Salvucci A."/>
            <person name="Crous P.W."/>
            <person name="Stergiopoulos I."/>
        </authorList>
    </citation>
    <scope>NUCLEOTIDE SEQUENCE [LARGE SCALE GENOMIC DNA]</scope>
    <source>
        <strain evidence="1 2">CBS 114824</strain>
    </source>
</reference>
<dbReference type="Pfam" id="PF26146">
    <property type="entry name" value="PI-PLC_X"/>
    <property type="match status" value="1"/>
</dbReference>
<dbReference type="Proteomes" id="UP000070133">
    <property type="component" value="Unassembled WGS sequence"/>
</dbReference>
<accession>A0A139HVT0</accession>
<keyword evidence="2" id="KW-1185">Reference proteome</keyword>
<evidence type="ECO:0000313" key="1">
    <source>
        <dbReference type="EMBL" id="KXT06483.1"/>
    </source>
</evidence>
<dbReference type="OrthoDB" id="7984201at2759"/>